<keyword evidence="1 6" id="KW-1277">Toxin-antitoxin system</keyword>
<dbReference type="HAMAP" id="MF_00265">
    <property type="entry name" value="VapC_Nob1"/>
    <property type="match status" value="1"/>
</dbReference>
<dbReference type="GO" id="GO:0090729">
    <property type="term" value="F:toxin activity"/>
    <property type="evidence" value="ECO:0007669"/>
    <property type="project" value="UniProtKB-KW"/>
</dbReference>
<dbReference type="SUPFAM" id="SSF88723">
    <property type="entry name" value="PIN domain-like"/>
    <property type="match status" value="1"/>
</dbReference>
<gene>
    <name evidence="8" type="primary">vapc35</name>
    <name evidence="6" type="synonym">vapC</name>
    <name evidence="8" type="ORF">GCM10012275_64800</name>
</gene>
<evidence type="ECO:0000259" key="7">
    <source>
        <dbReference type="Pfam" id="PF01850"/>
    </source>
</evidence>
<reference evidence="8" key="1">
    <citation type="journal article" date="2014" name="Int. J. Syst. Evol. Microbiol.">
        <title>Complete genome sequence of Corynebacterium casei LMG S-19264T (=DSM 44701T), isolated from a smear-ripened cheese.</title>
        <authorList>
            <consortium name="US DOE Joint Genome Institute (JGI-PGF)"/>
            <person name="Walter F."/>
            <person name="Albersmeier A."/>
            <person name="Kalinowski J."/>
            <person name="Ruckert C."/>
        </authorList>
    </citation>
    <scope>NUCLEOTIDE SEQUENCE</scope>
    <source>
        <strain evidence="8">CGMCC 4.5737</strain>
    </source>
</reference>
<keyword evidence="2 6" id="KW-0540">Nuclease</keyword>
<evidence type="ECO:0000256" key="1">
    <source>
        <dbReference type="ARBA" id="ARBA00022649"/>
    </source>
</evidence>
<evidence type="ECO:0000256" key="4">
    <source>
        <dbReference type="ARBA" id="ARBA00022801"/>
    </source>
</evidence>
<dbReference type="InterPro" id="IPR002716">
    <property type="entry name" value="PIN_dom"/>
</dbReference>
<dbReference type="GO" id="GO:0000287">
    <property type="term" value="F:magnesium ion binding"/>
    <property type="evidence" value="ECO:0007669"/>
    <property type="project" value="UniProtKB-UniRule"/>
</dbReference>
<dbReference type="EMBL" id="BMMK01000092">
    <property type="protein sequence ID" value="GGM85068.1"/>
    <property type="molecule type" value="Genomic_DNA"/>
</dbReference>
<keyword evidence="3 6" id="KW-0479">Metal-binding</keyword>
<dbReference type="InterPro" id="IPR029060">
    <property type="entry name" value="PIN-like_dom_sf"/>
</dbReference>
<dbReference type="Pfam" id="PF01850">
    <property type="entry name" value="PIN"/>
    <property type="match status" value="1"/>
</dbReference>
<name>A0A8J3CJ64_9PSEU</name>
<dbReference type="AlphaFoldDB" id="A0A8J3CJ64"/>
<accession>A0A8J3CJ64</accession>
<dbReference type="RefSeq" id="WP_189062261.1">
    <property type="nucleotide sequence ID" value="NZ_BMMK01000092.1"/>
</dbReference>
<feature type="domain" description="PIN" evidence="7">
    <location>
        <begin position="2"/>
        <end position="126"/>
    </location>
</feature>
<evidence type="ECO:0000256" key="3">
    <source>
        <dbReference type="ARBA" id="ARBA00022723"/>
    </source>
</evidence>
<dbReference type="EC" id="3.1.-.-" evidence="6"/>
<keyword evidence="6" id="KW-0800">Toxin</keyword>
<feature type="binding site" evidence="6">
    <location>
        <position position="93"/>
    </location>
    <ligand>
        <name>Mg(2+)</name>
        <dbReference type="ChEBI" id="CHEBI:18420"/>
    </ligand>
</feature>
<keyword evidence="4 6" id="KW-0378">Hydrolase</keyword>
<keyword evidence="9" id="KW-1185">Reference proteome</keyword>
<dbReference type="CDD" id="cd09874">
    <property type="entry name" value="PIN_MT3492-like"/>
    <property type="match status" value="1"/>
</dbReference>
<comment type="similarity">
    <text evidence="6">Belongs to the PINc/VapC protein family.</text>
</comment>
<dbReference type="Gene3D" id="3.40.50.1010">
    <property type="entry name" value="5'-nuclease"/>
    <property type="match status" value="1"/>
</dbReference>
<feature type="binding site" evidence="6">
    <location>
        <position position="5"/>
    </location>
    <ligand>
        <name>Mg(2+)</name>
        <dbReference type="ChEBI" id="CHEBI:18420"/>
    </ligand>
</feature>
<comment type="function">
    <text evidence="6">Toxic component of a toxin-antitoxin (TA) system. An RNase.</text>
</comment>
<comment type="cofactor">
    <cofactor evidence="6">
        <name>Mg(2+)</name>
        <dbReference type="ChEBI" id="CHEBI:18420"/>
    </cofactor>
</comment>
<evidence type="ECO:0000313" key="8">
    <source>
        <dbReference type="EMBL" id="GGM85068.1"/>
    </source>
</evidence>
<evidence type="ECO:0000256" key="2">
    <source>
        <dbReference type="ARBA" id="ARBA00022722"/>
    </source>
</evidence>
<protein>
    <recommendedName>
        <fullName evidence="6">Ribonuclease VapC</fullName>
        <shortName evidence="6">RNase VapC</shortName>
        <ecNumber evidence="6">3.1.-.-</ecNumber>
    </recommendedName>
    <alternativeName>
        <fullName evidence="6">Toxin VapC</fullName>
    </alternativeName>
</protein>
<keyword evidence="5 6" id="KW-0460">Magnesium</keyword>
<evidence type="ECO:0000256" key="5">
    <source>
        <dbReference type="ARBA" id="ARBA00022842"/>
    </source>
</evidence>
<sequence length="138" mass="14886">MIYLDTAAAVKLVRQEAHTADLVAWLNEPQQAGLPWVSSALIEVELPRALRRSAPEALPGVPSVLARLYRLEIDDTIRQTAAAYPTPALRSLDAIHLATAQTLAEQPDAHFAAFVTYDHRLAEAARSAGLAVARPGVD</sequence>
<dbReference type="Proteomes" id="UP000637578">
    <property type="component" value="Unassembled WGS sequence"/>
</dbReference>
<evidence type="ECO:0000313" key="9">
    <source>
        <dbReference type="Proteomes" id="UP000637578"/>
    </source>
</evidence>
<reference evidence="8" key="2">
    <citation type="submission" date="2020-09" db="EMBL/GenBank/DDBJ databases">
        <authorList>
            <person name="Sun Q."/>
            <person name="Zhou Y."/>
        </authorList>
    </citation>
    <scope>NUCLEOTIDE SEQUENCE</scope>
    <source>
        <strain evidence="8">CGMCC 4.5737</strain>
    </source>
</reference>
<dbReference type="InterPro" id="IPR022907">
    <property type="entry name" value="VapC_family"/>
</dbReference>
<comment type="caution">
    <text evidence="8">The sequence shown here is derived from an EMBL/GenBank/DDBJ whole genome shotgun (WGS) entry which is preliminary data.</text>
</comment>
<dbReference type="GO" id="GO:0016787">
    <property type="term" value="F:hydrolase activity"/>
    <property type="evidence" value="ECO:0007669"/>
    <property type="project" value="UniProtKB-KW"/>
</dbReference>
<organism evidence="8 9">
    <name type="scientific">Longimycelium tulufanense</name>
    <dbReference type="NCBI Taxonomy" id="907463"/>
    <lineage>
        <taxon>Bacteria</taxon>
        <taxon>Bacillati</taxon>
        <taxon>Actinomycetota</taxon>
        <taxon>Actinomycetes</taxon>
        <taxon>Pseudonocardiales</taxon>
        <taxon>Pseudonocardiaceae</taxon>
        <taxon>Longimycelium</taxon>
    </lineage>
</organism>
<proteinExistence type="inferred from homology"/>
<dbReference type="GO" id="GO:0004540">
    <property type="term" value="F:RNA nuclease activity"/>
    <property type="evidence" value="ECO:0007669"/>
    <property type="project" value="InterPro"/>
</dbReference>
<evidence type="ECO:0000256" key="6">
    <source>
        <dbReference type="HAMAP-Rule" id="MF_00265"/>
    </source>
</evidence>